<dbReference type="PROSITE" id="PS51257">
    <property type="entry name" value="PROKAR_LIPOPROTEIN"/>
    <property type="match status" value="1"/>
</dbReference>
<dbReference type="RefSeq" id="WP_259086945.1">
    <property type="nucleotide sequence ID" value="NZ_BAAAZC010000031.1"/>
</dbReference>
<evidence type="ECO:0000313" key="10">
    <source>
        <dbReference type="Proteomes" id="UP001500742"/>
    </source>
</evidence>
<dbReference type="InterPro" id="IPR033985">
    <property type="entry name" value="SusD-like_N"/>
</dbReference>
<evidence type="ECO:0000256" key="5">
    <source>
        <dbReference type="ARBA" id="ARBA00023237"/>
    </source>
</evidence>
<evidence type="ECO:0000256" key="6">
    <source>
        <dbReference type="SAM" id="SignalP"/>
    </source>
</evidence>
<dbReference type="EMBL" id="BAAAZC010000031">
    <property type="protein sequence ID" value="GAA3989632.1"/>
    <property type="molecule type" value="Genomic_DNA"/>
</dbReference>
<evidence type="ECO:0000256" key="3">
    <source>
        <dbReference type="ARBA" id="ARBA00022729"/>
    </source>
</evidence>
<evidence type="ECO:0000313" key="9">
    <source>
        <dbReference type="EMBL" id="GAA3989632.1"/>
    </source>
</evidence>
<keyword evidence="5" id="KW-0998">Cell outer membrane</keyword>
<sequence length="458" mass="50619">MKILYKKLLLILLLGMTMSACKKFVDIAPSPQLIATDAIFSNDNTALSAVSGVYVQMRSGNPSFANGGIGIYAGLTADEIYNTSSSSTYDPYYNNNILSNDGNISDFWSTAYNTIYRTNAILQGLDKSNGLTSSVKDQLKGEMKVIRALIYFYLVNLYGDVPLITSPDYAQNGTAERAPTSQVYQQMIIDLTDAQGLLTNTYPSTGKLRPNKLTATALLARIYLFKKDWANAEAQSSAIINSNTYSILPDLNAVFLINSGETIWEIAPANNAANSAEASAFIPESSDVEPTFAINSYLLNLFDANDKRKTAWLGSNTIGSATYYYPNKLKNSSTTSITEYNVVFRLAEQYLIRAEARAQQNTNLPGAVNDLNMIHTRAGLSAYPTSMSQADCVLAIQKERHLELFTEWGNRWFDLKRWGTIDGVLGTEKPDWKPYAALFPLPLDQLTYNVKLTQNTGY</sequence>
<evidence type="ECO:0000256" key="1">
    <source>
        <dbReference type="ARBA" id="ARBA00004442"/>
    </source>
</evidence>
<keyword evidence="10" id="KW-1185">Reference proteome</keyword>
<dbReference type="CDD" id="cd08977">
    <property type="entry name" value="SusD"/>
    <property type="match status" value="1"/>
</dbReference>
<dbReference type="InterPro" id="IPR011990">
    <property type="entry name" value="TPR-like_helical_dom_sf"/>
</dbReference>
<keyword evidence="4" id="KW-0472">Membrane</keyword>
<comment type="similarity">
    <text evidence="2">Belongs to the SusD family.</text>
</comment>
<proteinExistence type="inferred from homology"/>
<evidence type="ECO:0000256" key="2">
    <source>
        <dbReference type="ARBA" id="ARBA00006275"/>
    </source>
</evidence>
<protein>
    <submittedName>
        <fullName evidence="9">RagB/SusD family nutrient uptake outer membrane protein</fullName>
    </submittedName>
</protein>
<dbReference type="SUPFAM" id="SSF48452">
    <property type="entry name" value="TPR-like"/>
    <property type="match status" value="1"/>
</dbReference>
<reference evidence="10" key="1">
    <citation type="journal article" date="2019" name="Int. J. Syst. Evol. Microbiol.">
        <title>The Global Catalogue of Microorganisms (GCM) 10K type strain sequencing project: providing services to taxonomists for standard genome sequencing and annotation.</title>
        <authorList>
            <consortium name="The Broad Institute Genomics Platform"/>
            <consortium name="The Broad Institute Genome Sequencing Center for Infectious Disease"/>
            <person name="Wu L."/>
            <person name="Ma J."/>
        </authorList>
    </citation>
    <scope>NUCLEOTIDE SEQUENCE [LARGE SCALE GENOMIC DNA]</scope>
    <source>
        <strain evidence="10">JCM 16601</strain>
    </source>
</reference>
<feature type="domain" description="RagB/SusD" evidence="7">
    <location>
        <begin position="310"/>
        <end position="426"/>
    </location>
</feature>
<dbReference type="Pfam" id="PF07980">
    <property type="entry name" value="SusD_RagB"/>
    <property type="match status" value="1"/>
</dbReference>
<keyword evidence="3 6" id="KW-0732">Signal</keyword>
<feature type="chain" id="PRO_5045479250" evidence="6">
    <location>
        <begin position="23"/>
        <end position="458"/>
    </location>
</feature>
<comment type="subcellular location">
    <subcellularLocation>
        <location evidence="1">Cell outer membrane</location>
    </subcellularLocation>
</comment>
<evidence type="ECO:0000259" key="8">
    <source>
        <dbReference type="Pfam" id="PF14322"/>
    </source>
</evidence>
<evidence type="ECO:0000259" key="7">
    <source>
        <dbReference type="Pfam" id="PF07980"/>
    </source>
</evidence>
<dbReference type="InterPro" id="IPR012944">
    <property type="entry name" value="SusD_RagB_dom"/>
</dbReference>
<name>A0ABP7QXS7_9SPHI</name>
<evidence type="ECO:0000256" key="4">
    <source>
        <dbReference type="ARBA" id="ARBA00023136"/>
    </source>
</evidence>
<dbReference type="Proteomes" id="UP001500742">
    <property type="component" value="Unassembled WGS sequence"/>
</dbReference>
<dbReference type="Gene3D" id="1.25.40.390">
    <property type="match status" value="1"/>
</dbReference>
<comment type="caution">
    <text evidence="9">The sequence shown here is derived from an EMBL/GenBank/DDBJ whole genome shotgun (WGS) entry which is preliminary data.</text>
</comment>
<organism evidence="9 10">
    <name type="scientific">Mucilaginibacter dorajii</name>
    <dbReference type="NCBI Taxonomy" id="692994"/>
    <lineage>
        <taxon>Bacteria</taxon>
        <taxon>Pseudomonadati</taxon>
        <taxon>Bacteroidota</taxon>
        <taxon>Sphingobacteriia</taxon>
        <taxon>Sphingobacteriales</taxon>
        <taxon>Sphingobacteriaceae</taxon>
        <taxon>Mucilaginibacter</taxon>
    </lineage>
</organism>
<feature type="signal peptide" evidence="6">
    <location>
        <begin position="1"/>
        <end position="22"/>
    </location>
</feature>
<dbReference type="Pfam" id="PF14322">
    <property type="entry name" value="SusD-like_3"/>
    <property type="match status" value="1"/>
</dbReference>
<accession>A0ABP7QXS7</accession>
<gene>
    <name evidence="9" type="ORF">GCM10022210_48690</name>
</gene>
<feature type="domain" description="SusD-like N-terminal" evidence="8">
    <location>
        <begin position="92"/>
        <end position="224"/>
    </location>
</feature>